<dbReference type="Gene3D" id="1.10.1040.10">
    <property type="entry name" value="N-(1-d-carboxylethyl)-l-norvaline Dehydrogenase, domain 2"/>
    <property type="match status" value="1"/>
</dbReference>
<accession>A0ABY5FXS8</accession>
<dbReference type="Pfam" id="PF02558">
    <property type="entry name" value="ApbA"/>
    <property type="match status" value="1"/>
</dbReference>
<keyword evidence="3" id="KW-0560">Oxidoreductase</keyword>
<evidence type="ECO:0000259" key="2">
    <source>
        <dbReference type="Pfam" id="PF08546"/>
    </source>
</evidence>
<sequence>MELQDLRIAVVGTGAVGASVAADLVRAGLDVRLIDQWPAHVEAMRADGLTVDTLGDVQVTEVRAHHLCEVAELREPVDLVLTSVKTYDTRWVAELMRPLMRPDSVFVGLQNGMTIDQVAATLGADRTIGCAMGIAANLREPGLVRRQVATADTWFSIGTLSGERTARLDDVAGVLAHAAQIEVTDDIRSAKWMKLIANIPEMLPSALLGIPLLEAAMMPGVRPVMDAMSREAYALAIDLGITMRPSLGITAAEVPDGDQYSLDLLDRVLSHFSQPDTRVAVLQDWEKGRRGELDAFSGYIVDKRAEVGGRASVNEAVLRLAERVERGELVPAPENAALLIATLDAA</sequence>
<protein>
    <submittedName>
        <fullName evidence="3">FAD-dependent monooxygenase</fullName>
    </submittedName>
</protein>
<proteinExistence type="predicted"/>
<dbReference type="RefSeq" id="WP_255160254.1">
    <property type="nucleotide sequence ID" value="NZ_CP101497.1"/>
</dbReference>
<feature type="domain" description="Ketopantoate reductase N-terminal" evidence="1">
    <location>
        <begin position="8"/>
        <end position="155"/>
    </location>
</feature>
<dbReference type="SUPFAM" id="SSF48179">
    <property type="entry name" value="6-phosphogluconate dehydrogenase C-terminal domain-like"/>
    <property type="match status" value="1"/>
</dbReference>
<feature type="domain" description="Ketopantoate reductase C-terminal" evidence="2">
    <location>
        <begin position="186"/>
        <end position="323"/>
    </location>
</feature>
<dbReference type="EMBL" id="CP101497">
    <property type="protein sequence ID" value="UTT63121.1"/>
    <property type="molecule type" value="Genomic_DNA"/>
</dbReference>
<name>A0ABY5FXS8_9MICO</name>
<dbReference type="GO" id="GO:0004497">
    <property type="term" value="F:monooxygenase activity"/>
    <property type="evidence" value="ECO:0007669"/>
    <property type="project" value="UniProtKB-KW"/>
</dbReference>
<dbReference type="Proteomes" id="UP001060039">
    <property type="component" value="Chromosome"/>
</dbReference>
<evidence type="ECO:0000259" key="1">
    <source>
        <dbReference type="Pfam" id="PF02558"/>
    </source>
</evidence>
<dbReference type="InterPro" id="IPR051402">
    <property type="entry name" value="KPR-Related"/>
</dbReference>
<dbReference type="SUPFAM" id="SSF51735">
    <property type="entry name" value="NAD(P)-binding Rossmann-fold domains"/>
    <property type="match status" value="1"/>
</dbReference>
<evidence type="ECO:0000313" key="4">
    <source>
        <dbReference type="Proteomes" id="UP001060039"/>
    </source>
</evidence>
<keyword evidence="4" id="KW-1185">Reference proteome</keyword>
<dbReference type="PANTHER" id="PTHR21708">
    <property type="entry name" value="PROBABLE 2-DEHYDROPANTOATE 2-REDUCTASE"/>
    <property type="match status" value="1"/>
</dbReference>
<dbReference type="PANTHER" id="PTHR21708:SF26">
    <property type="entry name" value="2-DEHYDROPANTOATE 2-REDUCTASE"/>
    <property type="match status" value="1"/>
</dbReference>
<reference evidence="3" key="1">
    <citation type="submission" date="2022-07" db="EMBL/GenBank/DDBJ databases">
        <title>Taxonomic analysis of Microcella humidisoli nov. sp., isolated from riverside soil.</title>
        <authorList>
            <person name="Molina K.M."/>
            <person name="Kim S.B."/>
        </authorList>
    </citation>
    <scope>NUCLEOTIDE SEQUENCE</scope>
    <source>
        <strain evidence="3">MMS21-STM10</strain>
    </source>
</reference>
<dbReference type="InterPro" id="IPR013328">
    <property type="entry name" value="6PGD_dom2"/>
</dbReference>
<dbReference type="Gene3D" id="3.40.50.720">
    <property type="entry name" value="NAD(P)-binding Rossmann-like Domain"/>
    <property type="match status" value="1"/>
</dbReference>
<dbReference type="Pfam" id="PF08546">
    <property type="entry name" value="ApbA_C"/>
    <property type="match status" value="1"/>
</dbReference>
<organism evidence="3 4">
    <name type="scientific">Microcella humidisoli</name>
    <dbReference type="NCBI Taxonomy" id="2963406"/>
    <lineage>
        <taxon>Bacteria</taxon>
        <taxon>Bacillati</taxon>
        <taxon>Actinomycetota</taxon>
        <taxon>Actinomycetes</taxon>
        <taxon>Micrococcales</taxon>
        <taxon>Microbacteriaceae</taxon>
        <taxon>Microcella</taxon>
    </lineage>
</organism>
<dbReference type="InterPro" id="IPR013332">
    <property type="entry name" value="KPR_N"/>
</dbReference>
<dbReference type="InterPro" id="IPR008927">
    <property type="entry name" value="6-PGluconate_DH-like_C_sf"/>
</dbReference>
<evidence type="ECO:0000313" key="3">
    <source>
        <dbReference type="EMBL" id="UTT63121.1"/>
    </source>
</evidence>
<dbReference type="InterPro" id="IPR013752">
    <property type="entry name" value="KPA_reductase"/>
</dbReference>
<dbReference type="InterPro" id="IPR036291">
    <property type="entry name" value="NAD(P)-bd_dom_sf"/>
</dbReference>
<gene>
    <name evidence="3" type="ORF">NNL39_03140</name>
</gene>
<keyword evidence="3" id="KW-0503">Monooxygenase</keyword>